<dbReference type="SUPFAM" id="SSF57850">
    <property type="entry name" value="RING/U-box"/>
    <property type="match status" value="1"/>
</dbReference>
<dbReference type="PANTHER" id="PTHR25462:SF296">
    <property type="entry name" value="MEIOTIC P26, ISOFORM F"/>
    <property type="match status" value="1"/>
</dbReference>
<dbReference type="SMART" id="SM00184">
    <property type="entry name" value="RING"/>
    <property type="match status" value="1"/>
</dbReference>
<dbReference type="InterPro" id="IPR013083">
    <property type="entry name" value="Znf_RING/FYVE/PHD"/>
</dbReference>
<evidence type="ECO:0000313" key="5">
    <source>
        <dbReference type="EMBL" id="EKC23929.1"/>
    </source>
</evidence>
<organism evidence="5">
    <name type="scientific">Magallana gigas</name>
    <name type="common">Pacific oyster</name>
    <name type="synonym">Crassostrea gigas</name>
    <dbReference type="NCBI Taxonomy" id="29159"/>
    <lineage>
        <taxon>Eukaryota</taxon>
        <taxon>Metazoa</taxon>
        <taxon>Spiralia</taxon>
        <taxon>Lophotrochozoa</taxon>
        <taxon>Mollusca</taxon>
        <taxon>Bivalvia</taxon>
        <taxon>Autobranchia</taxon>
        <taxon>Pteriomorphia</taxon>
        <taxon>Ostreida</taxon>
        <taxon>Ostreoidea</taxon>
        <taxon>Ostreidae</taxon>
        <taxon>Magallana</taxon>
    </lineage>
</organism>
<dbReference type="InParanoid" id="K1PXV2"/>
<evidence type="ECO:0000256" key="1">
    <source>
        <dbReference type="ARBA" id="ARBA00022553"/>
    </source>
</evidence>
<dbReference type="SMART" id="SM00320">
    <property type="entry name" value="WD40"/>
    <property type="match status" value="5"/>
</dbReference>
<dbReference type="InterPro" id="IPR000315">
    <property type="entry name" value="Znf_B-box"/>
</dbReference>
<name>K1PXV2_MAGGI</name>
<dbReference type="InterPro" id="IPR001841">
    <property type="entry name" value="Znf_RING"/>
</dbReference>
<dbReference type="InterPro" id="IPR001680">
    <property type="entry name" value="WD40_rpt"/>
</dbReference>
<dbReference type="PANTHER" id="PTHR25462">
    <property type="entry name" value="BONUS, ISOFORM C-RELATED"/>
    <property type="match status" value="1"/>
</dbReference>
<dbReference type="SUPFAM" id="SSF101898">
    <property type="entry name" value="NHL repeat"/>
    <property type="match status" value="1"/>
</dbReference>
<sequence>MASSSLPEKNLQTEITTTCPICFESFKTPRILPCLHTFCHNCLSSYILSTCKSKESPVGFPCPLCRRFVPAPSFSDEVKKWTELIPINYIFETLSEKGDKFCDACLRADEEIVASDWCESCCESLCAICAKSHIRSAASKSHRLNPIATINTESLDKILRSAEVFCQDHSNKVEYLCVDHEELCCTKCVCKKHRKCTQIDDIAEAAESLRKSAKLQSLSKIISQYDETLVKANSEGQDTVKYLDDTSDKIKQKTTELRDKIVNHIDTLVEDHLSELAHSVKLNKDKVGKFVDDVSDRHFLMTQYLQTLRNAEQSTPSILVRDYVKIKRQLKHIKRSNPSKLRINLDSDVSENLTRILQVQKFSEIQTKLHLVPLCGIDLANATMELICELNGSKGDVTGGCFLDNGDIVLAHQSSNRILQFTNSKLTREIGEWKPIDVACLSPSVLIISRNNILFTKGYVVKFDLDMFEFTKEDNFLNTNSVYSLAVSPEFVYVACSNCIVRFGSEEKTVKTFTVDNCTFSVAINKSNEIISSSCSTHKVTVMDDSGEKLHSYSHAKLKYPYGLDVNFSGNIFVVGKESKNVHVLTPKAELLKIFEAESLRCIKFKENSNVCFVGSGEGTTKVYEFREDI</sequence>
<dbReference type="Gene3D" id="2.120.10.30">
    <property type="entry name" value="TolB, C-terminal domain"/>
    <property type="match status" value="1"/>
</dbReference>
<accession>K1PXV2</accession>
<dbReference type="InterPro" id="IPR011042">
    <property type="entry name" value="6-blade_b-propeller_TolB-like"/>
</dbReference>
<dbReference type="GO" id="GO:0008270">
    <property type="term" value="F:zinc ion binding"/>
    <property type="evidence" value="ECO:0007669"/>
    <property type="project" value="UniProtKB-KW"/>
</dbReference>
<reference evidence="5" key="1">
    <citation type="journal article" date="2012" name="Nature">
        <title>The oyster genome reveals stress adaptation and complexity of shell formation.</title>
        <authorList>
            <person name="Zhang G."/>
            <person name="Fang X."/>
            <person name="Guo X."/>
            <person name="Li L."/>
            <person name="Luo R."/>
            <person name="Xu F."/>
            <person name="Yang P."/>
            <person name="Zhang L."/>
            <person name="Wang X."/>
            <person name="Qi H."/>
            <person name="Xiong Z."/>
            <person name="Que H."/>
            <person name="Xie Y."/>
            <person name="Holland P.W."/>
            <person name="Paps J."/>
            <person name="Zhu Y."/>
            <person name="Wu F."/>
            <person name="Chen Y."/>
            <person name="Wang J."/>
            <person name="Peng C."/>
            <person name="Meng J."/>
            <person name="Yang L."/>
            <person name="Liu J."/>
            <person name="Wen B."/>
            <person name="Zhang N."/>
            <person name="Huang Z."/>
            <person name="Zhu Q."/>
            <person name="Feng Y."/>
            <person name="Mount A."/>
            <person name="Hedgecock D."/>
            <person name="Xu Z."/>
            <person name="Liu Y."/>
            <person name="Domazet-Loso T."/>
            <person name="Du Y."/>
            <person name="Sun X."/>
            <person name="Zhang S."/>
            <person name="Liu B."/>
            <person name="Cheng P."/>
            <person name="Jiang X."/>
            <person name="Li J."/>
            <person name="Fan D."/>
            <person name="Wang W."/>
            <person name="Fu W."/>
            <person name="Wang T."/>
            <person name="Wang B."/>
            <person name="Zhang J."/>
            <person name="Peng Z."/>
            <person name="Li Y."/>
            <person name="Li N."/>
            <person name="Wang J."/>
            <person name="Chen M."/>
            <person name="He Y."/>
            <person name="Tan F."/>
            <person name="Song X."/>
            <person name="Zheng Q."/>
            <person name="Huang R."/>
            <person name="Yang H."/>
            <person name="Du X."/>
            <person name="Chen L."/>
            <person name="Yang M."/>
            <person name="Gaffney P.M."/>
            <person name="Wang S."/>
            <person name="Luo L."/>
            <person name="She Z."/>
            <person name="Ming Y."/>
            <person name="Huang W."/>
            <person name="Zhang S."/>
            <person name="Huang B."/>
            <person name="Zhang Y."/>
            <person name="Qu T."/>
            <person name="Ni P."/>
            <person name="Miao G."/>
            <person name="Wang J."/>
            <person name="Wang Q."/>
            <person name="Steinberg C.E."/>
            <person name="Wang H."/>
            <person name="Li N."/>
            <person name="Qian L."/>
            <person name="Zhang G."/>
            <person name="Li Y."/>
            <person name="Yang H."/>
            <person name="Liu X."/>
            <person name="Wang J."/>
            <person name="Yin Y."/>
            <person name="Wang J."/>
        </authorList>
    </citation>
    <scope>NUCLEOTIDE SEQUENCE [LARGE SCALE GENOMIC DNA]</scope>
    <source>
        <strain evidence="5">05x7-T-G4-1.051#20</strain>
    </source>
</reference>
<dbReference type="EMBL" id="JH817678">
    <property type="protein sequence ID" value="EKC23929.1"/>
    <property type="molecule type" value="Genomic_DNA"/>
</dbReference>
<dbReference type="PROSITE" id="PS50119">
    <property type="entry name" value="ZF_BBOX"/>
    <property type="match status" value="1"/>
</dbReference>
<dbReference type="Pfam" id="PF13445">
    <property type="entry name" value="zf-RING_UBOX"/>
    <property type="match status" value="1"/>
</dbReference>
<dbReference type="Gene3D" id="3.30.40.10">
    <property type="entry name" value="Zinc/RING finger domain, C3HC4 (zinc finger)"/>
    <property type="match status" value="1"/>
</dbReference>
<gene>
    <name evidence="5" type="ORF">CGI_10011982</name>
</gene>
<evidence type="ECO:0000256" key="2">
    <source>
        <dbReference type="ARBA" id="ARBA00022723"/>
    </source>
</evidence>
<dbReference type="InterPro" id="IPR047153">
    <property type="entry name" value="TRIM45/56/19-like"/>
</dbReference>
<keyword evidence="4" id="KW-0862">Zinc</keyword>
<keyword evidence="1" id="KW-0597">Phosphoprotein</keyword>
<dbReference type="InterPro" id="IPR017907">
    <property type="entry name" value="Znf_RING_CS"/>
</dbReference>
<dbReference type="AlphaFoldDB" id="K1PXV2"/>
<keyword evidence="2" id="KW-0479">Metal-binding</keyword>
<evidence type="ECO:0000256" key="3">
    <source>
        <dbReference type="ARBA" id="ARBA00022771"/>
    </source>
</evidence>
<proteinExistence type="predicted"/>
<protein>
    <submittedName>
        <fullName evidence="5">Midline-2</fullName>
    </submittedName>
</protein>
<dbReference type="PROSITE" id="PS00518">
    <property type="entry name" value="ZF_RING_1"/>
    <property type="match status" value="1"/>
</dbReference>
<dbReference type="PROSITE" id="PS50089">
    <property type="entry name" value="ZF_RING_2"/>
    <property type="match status" value="1"/>
</dbReference>
<evidence type="ECO:0000256" key="4">
    <source>
        <dbReference type="ARBA" id="ARBA00022833"/>
    </source>
</evidence>
<dbReference type="HOGENOM" id="CLU_008645_6_0_1"/>
<dbReference type="InterPro" id="IPR027370">
    <property type="entry name" value="Znf-RING_euk"/>
</dbReference>
<dbReference type="Gene3D" id="3.30.160.60">
    <property type="entry name" value="Classic Zinc Finger"/>
    <property type="match status" value="1"/>
</dbReference>
<keyword evidence="3" id="KW-0863">Zinc-finger</keyword>